<evidence type="ECO:0000313" key="1">
    <source>
        <dbReference type="EMBL" id="JAD94397.1"/>
    </source>
</evidence>
<dbReference type="EMBL" id="GBRH01203498">
    <property type="protein sequence ID" value="JAD94397.1"/>
    <property type="molecule type" value="Transcribed_RNA"/>
</dbReference>
<reference evidence="1" key="1">
    <citation type="submission" date="2014-09" db="EMBL/GenBank/DDBJ databases">
        <authorList>
            <person name="Magalhaes I.L.F."/>
            <person name="Oliveira U."/>
            <person name="Santos F.R."/>
            <person name="Vidigal T.H.D.A."/>
            <person name="Brescovit A.D."/>
            <person name="Santos A.J."/>
        </authorList>
    </citation>
    <scope>NUCLEOTIDE SEQUENCE</scope>
    <source>
        <tissue evidence="1">Shoot tissue taken approximately 20 cm above the soil surface</tissue>
    </source>
</reference>
<protein>
    <submittedName>
        <fullName evidence="1">Uncharacterized protein</fullName>
    </submittedName>
</protein>
<organism evidence="1">
    <name type="scientific">Arundo donax</name>
    <name type="common">Giant reed</name>
    <name type="synonym">Donax arundinaceus</name>
    <dbReference type="NCBI Taxonomy" id="35708"/>
    <lineage>
        <taxon>Eukaryota</taxon>
        <taxon>Viridiplantae</taxon>
        <taxon>Streptophyta</taxon>
        <taxon>Embryophyta</taxon>
        <taxon>Tracheophyta</taxon>
        <taxon>Spermatophyta</taxon>
        <taxon>Magnoliopsida</taxon>
        <taxon>Liliopsida</taxon>
        <taxon>Poales</taxon>
        <taxon>Poaceae</taxon>
        <taxon>PACMAD clade</taxon>
        <taxon>Arundinoideae</taxon>
        <taxon>Arundineae</taxon>
        <taxon>Arundo</taxon>
    </lineage>
</organism>
<proteinExistence type="predicted"/>
<sequence>MTDTTHITRPIFQVNTGVPHCNGYGNLNQGEDLKACEVSTRQDLILNTCFRQKADTLFEAGILASQPL</sequence>
<reference evidence="1" key="2">
    <citation type="journal article" date="2015" name="Data Brief">
        <title>Shoot transcriptome of the giant reed, Arundo donax.</title>
        <authorList>
            <person name="Barrero R.A."/>
            <person name="Guerrero F.D."/>
            <person name="Moolhuijzen P."/>
            <person name="Goolsby J.A."/>
            <person name="Tidwell J."/>
            <person name="Bellgard S.E."/>
            <person name="Bellgard M.I."/>
        </authorList>
    </citation>
    <scope>NUCLEOTIDE SEQUENCE</scope>
    <source>
        <tissue evidence="1">Shoot tissue taken approximately 20 cm above the soil surface</tissue>
    </source>
</reference>
<accession>A0A0A9EED2</accession>
<name>A0A0A9EED2_ARUDO</name>
<dbReference type="AlphaFoldDB" id="A0A0A9EED2"/>